<organism evidence="1 2">
    <name type="scientific">Dongia sedimenti</name>
    <dbReference type="NCBI Taxonomy" id="3064282"/>
    <lineage>
        <taxon>Bacteria</taxon>
        <taxon>Pseudomonadati</taxon>
        <taxon>Pseudomonadota</taxon>
        <taxon>Alphaproteobacteria</taxon>
        <taxon>Rhodospirillales</taxon>
        <taxon>Dongiaceae</taxon>
        <taxon>Dongia</taxon>
    </lineage>
</organism>
<proteinExistence type="predicted"/>
<dbReference type="RefSeq" id="WP_379953601.1">
    <property type="nucleotide sequence ID" value="NZ_JAUYVI010000001.1"/>
</dbReference>
<keyword evidence="2" id="KW-1185">Reference proteome</keyword>
<dbReference type="InterPro" id="IPR042302">
    <property type="entry name" value="E1_FCCH_sf"/>
</dbReference>
<dbReference type="Proteomes" id="UP001230156">
    <property type="component" value="Unassembled WGS sequence"/>
</dbReference>
<dbReference type="InterPro" id="IPR023366">
    <property type="entry name" value="ATP_synth_asu-like_sf"/>
</dbReference>
<reference evidence="2" key="1">
    <citation type="submission" date="2023-08" db="EMBL/GenBank/DDBJ databases">
        <title>Rhodospirillaceae gen. nov., a novel taxon isolated from the Yangtze River Yuezi River estuary sludge.</title>
        <authorList>
            <person name="Ruan L."/>
        </authorList>
    </citation>
    <scope>NUCLEOTIDE SEQUENCE [LARGE SCALE GENOMIC DNA]</scope>
    <source>
        <strain evidence="2">R-7</strain>
    </source>
</reference>
<gene>
    <name evidence="1" type="ORF">Q8A70_01040</name>
</gene>
<protein>
    <submittedName>
        <fullName evidence="1">Ubiquitin-activating E1 FCCH domain-containing protein</fullName>
    </submittedName>
</protein>
<name>A0ABU0YEU4_9PROT</name>
<evidence type="ECO:0000313" key="2">
    <source>
        <dbReference type="Proteomes" id="UP001230156"/>
    </source>
</evidence>
<comment type="caution">
    <text evidence="1">The sequence shown here is derived from an EMBL/GenBank/DDBJ whole genome shotgun (WGS) entry which is preliminary data.</text>
</comment>
<accession>A0ABU0YEU4</accession>
<dbReference type="EMBL" id="JAUYVI010000001">
    <property type="protein sequence ID" value="MDQ7246224.1"/>
    <property type="molecule type" value="Genomic_DNA"/>
</dbReference>
<sequence length="926" mass="100161">MVRASPNFNAFDAGEFAPITEGRTDLSRYGFACRILENFMPRVIGPASRRPGTSFIASTRYPDKDALLVRFEYSTEQAYVLEFGDLYVRFYRNDGPLLEGNKTISGATAANPVVLTITAHGYSNGDDIEVSGIAGMVQLNGRRFRVANKTANTVELTDQHGGAIDGVGYSAYVSGGTAARVYTLTTTYQEADLAQLKFAQSADILYIAHTEYVPRKLQRYGATNWVLSQIDFQDGPYLPVNSAQTTLTPSAASGAGITISSATSIAVTGAANNGAGAIRITSANHGWKTGDKIDITGVTGTTEANATWTITRVNANTYDLNGSTFVNAYGSGGTARPHIFEATDLGRLIRIQHSSTWGYAKITAYSSAVQVTADVLSNFGGTTASSAWRLGLYSQGGGYPSCVTFYEGRLFWGGCPLTPTRVDGSMSSNYETFSPSSTASVVADDNAVAYPLDSGDVNNVLWMKDDEKGLLVGTKGGEWVVRANTLNGALTPTNVKATRATTYGSYEGSQPVRTGKDIIFVQRKRRKIRNLNYTYEIDGFNAGDLTILSGHIGRLEFGQLAFQSEPEGWVWMTRGDGQLPVLTYDRDEQKIGWSRQIMGGYQDAARRRPPIVRSVCSIPDPNDARDEVWLIVQRMINGRTERYVELFAPEWENSDDQEQAFYVDSGLIFDGRQAQSLQPGAGATVKGTNGVPFTAGGAVFQPTDVGREISMRWFDFTALDPEDPAIQGAWVSAKARITGYVSATQVTATILAAWPNLDLVAANGWRLSAGALSNLWHLEGETITVNAEGATHPDVTVVNGRAPLTRAVGYAVAGLKYNSRLQTMRIEAGAADGTAQAKVKRINEVTFRVLQSLGGEAGPDFTNMVPLKYRTTTIPMGEPPPIGDDDCRVLWEKGYETKGRIALRQSAPFPMTVIAVLPQVTTYDKG</sequence>
<dbReference type="Gene3D" id="2.40.30.20">
    <property type="match status" value="1"/>
</dbReference>
<dbReference type="Gene3D" id="2.40.30.180">
    <property type="entry name" value="Ubiquitin-activating enzyme E1, FCCH domain"/>
    <property type="match status" value="1"/>
</dbReference>
<evidence type="ECO:0000313" key="1">
    <source>
        <dbReference type="EMBL" id="MDQ7246224.1"/>
    </source>
</evidence>